<dbReference type="EMBL" id="MU129165">
    <property type="protein sequence ID" value="KAF9505229.1"/>
    <property type="molecule type" value="Genomic_DNA"/>
</dbReference>
<sequence>MPAMVPTVLMREKLLKNTPEAKPFVPTHRSVFFQAIPWIPSSSFYLQNGFLQSHPWNPLPVVPTQGSVSFPGCAQNPLLFIPPQGTGMLWQGFTQDLLPFIPTHGSRPLLGLHSETPPLRSNSRKRPHFVEPHSETLPFVPITEGRTLSGLDSETSSPSFRDHGSGALMSRPQSETPPFVPLHESGALWSRPVTQKSSPSVPTSGSARTCRGRTQKLLPSFQLSGSGALVSRPSLKNSPFVPTHEAAPLVSRVLKSNSSPSCDCTEAAPFVEGSQSERPLPVRCQTHQKRRTIVERH</sequence>
<accession>A0A9P6AH64</accession>
<gene>
    <name evidence="2" type="ORF">BS47DRAFT_1435751</name>
</gene>
<protein>
    <submittedName>
        <fullName evidence="2">Uncharacterized protein</fullName>
    </submittedName>
</protein>
<dbReference type="Proteomes" id="UP000886523">
    <property type="component" value="Unassembled WGS sequence"/>
</dbReference>
<evidence type="ECO:0000313" key="3">
    <source>
        <dbReference type="Proteomes" id="UP000886523"/>
    </source>
</evidence>
<reference evidence="2" key="1">
    <citation type="journal article" date="2020" name="Nat. Commun.">
        <title>Large-scale genome sequencing of mycorrhizal fungi provides insights into the early evolution of symbiotic traits.</title>
        <authorList>
            <person name="Miyauchi S."/>
            <person name="Kiss E."/>
            <person name="Kuo A."/>
            <person name="Drula E."/>
            <person name="Kohler A."/>
            <person name="Sanchez-Garcia M."/>
            <person name="Morin E."/>
            <person name="Andreopoulos B."/>
            <person name="Barry K.W."/>
            <person name="Bonito G."/>
            <person name="Buee M."/>
            <person name="Carver A."/>
            <person name="Chen C."/>
            <person name="Cichocki N."/>
            <person name="Clum A."/>
            <person name="Culley D."/>
            <person name="Crous P.W."/>
            <person name="Fauchery L."/>
            <person name="Girlanda M."/>
            <person name="Hayes R.D."/>
            <person name="Keri Z."/>
            <person name="LaButti K."/>
            <person name="Lipzen A."/>
            <person name="Lombard V."/>
            <person name="Magnuson J."/>
            <person name="Maillard F."/>
            <person name="Murat C."/>
            <person name="Nolan M."/>
            <person name="Ohm R.A."/>
            <person name="Pangilinan J."/>
            <person name="Pereira M.F."/>
            <person name="Perotto S."/>
            <person name="Peter M."/>
            <person name="Pfister S."/>
            <person name="Riley R."/>
            <person name="Sitrit Y."/>
            <person name="Stielow J.B."/>
            <person name="Szollosi G."/>
            <person name="Zifcakova L."/>
            <person name="Stursova M."/>
            <person name="Spatafora J.W."/>
            <person name="Tedersoo L."/>
            <person name="Vaario L.M."/>
            <person name="Yamada A."/>
            <person name="Yan M."/>
            <person name="Wang P."/>
            <person name="Xu J."/>
            <person name="Bruns T."/>
            <person name="Baldrian P."/>
            <person name="Vilgalys R."/>
            <person name="Dunand C."/>
            <person name="Henrissat B."/>
            <person name="Grigoriev I.V."/>
            <person name="Hibbett D."/>
            <person name="Nagy L.G."/>
            <person name="Martin F.M."/>
        </authorList>
    </citation>
    <scope>NUCLEOTIDE SEQUENCE</scope>
    <source>
        <strain evidence="2">UP504</strain>
    </source>
</reference>
<organism evidence="2 3">
    <name type="scientific">Hydnum rufescens UP504</name>
    <dbReference type="NCBI Taxonomy" id="1448309"/>
    <lineage>
        <taxon>Eukaryota</taxon>
        <taxon>Fungi</taxon>
        <taxon>Dikarya</taxon>
        <taxon>Basidiomycota</taxon>
        <taxon>Agaricomycotina</taxon>
        <taxon>Agaricomycetes</taxon>
        <taxon>Cantharellales</taxon>
        <taxon>Hydnaceae</taxon>
        <taxon>Hydnum</taxon>
    </lineage>
</organism>
<proteinExistence type="predicted"/>
<comment type="caution">
    <text evidence="2">The sequence shown here is derived from an EMBL/GenBank/DDBJ whole genome shotgun (WGS) entry which is preliminary data.</text>
</comment>
<feature type="region of interest" description="Disordered" evidence="1">
    <location>
        <begin position="146"/>
        <end position="178"/>
    </location>
</feature>
<feature type="compositionally biased region" description="Polar residues" evidence="1">
    <location>
        <begin position="150"/>
        <end position="159"/>
    </location>
</feature>
<dbReference type="AlphaFoldDB" id="A0A9P6AH64"/>
<evidence type="ECO:0000256" key="1">
    <source>
        <dbReference type="SAM" id="MobiDB-lite"/>
    </source>
</evidence>
<name>A0A9P6AH64_9AGAM</name>
<evidence type="ECO:0000313" key="2">
    <source>
        <dbReference type="EMBL" id="KAF9505229.1"/>
    </source>
</evidence>
<keyword evidence="3" id="KW-1185">Reference proteome</keyword>